<dbReference type="InterPro" id="IPR006261">
    <property type="entry name" value="dGTPase"/>
</dbReference>
<dbReference type="SMART" id="SM00471">
    <property type="entry name" value="HDc"/>
    <property type="match status" value="1"/>
</dbReference>
<dbReference type="EMBL" id="NRRL01000001">
    <property type="protein sequence ID" value="MBK1666520.1"/>
    <property type="molecule type" value="Genomic_DNA"/>
</dbReference>
<protein>
    <recommendedName>
        <fullName evidence="2">HD/PDEase domain-containing protein</fullName>
    </recommendedName>
</protein>
<name>A0ABS1D840_9PROT</name>
<proteinExistence type="predicted"/>
<comment type="caution">
    <text evidence="3">The sequence shown here is derived from an EMBL/GenBank/DDBJ whole genome shotgun (WGS) entry which is preliminary data.</text>
</comment>
<feature type="domain" description="HD/PDEase" evidence="2">
    <location>
        <begin position="57"/>
        <end position="262"/>
    </location>
</feature>
<reference evidence="3 4" key="1">
    <citation type="journal article" date="2020" name="Microorganisms">
        <title>Osmotic Adaptation and Compatible Solute Biosynthesis of Phototrophic Bacteria as Revealed from Genome Analyses.</title>
        <authorList>
            <person name="Imhoff J.F."/>
            <person name="Rahn T."/>
            <person name="Kunzel S."/>
            <person name="Keller A."/>
            <person name="Neulinger S.C."/>
        </authorList>
    </citation>
    <scope>NUCLEOTIDE SEQUENCE [LARGE SCALE GENOMIC DNA]</scope>
    <source>
        <strain evidence="3 4">DSM 9895</strain>
    </source>
</reference>
<dbReference type="SUPFAM" id="SSF109604">
    <property type="entry name" value="HD-domain/PDEase-like"/>
    <property type="match status" value="1"/>
</dbReference>
<evidence type="ECO:0000313" key="4">
    <source>
        <dbReference type="Proteomes" id="UP001296873"/>
    </source>
</evidence>
<dbReference type="InterPro" id="IPR027432">
    <property type="entry name" value="dGTP_triphosphohydrolase_C"/>
</dbReference>
<dbReference type="Gene3D" id="1.10.3410.10">
    <property type="entry name" value="putative deoxyguanosinetriphosphate triphosphohydrolase like domain"/>
    <property type="match status" value="1"/>
</dbReference>
<evidence type="ECO:0000313" key="3">
    <source>
        <dbReference type="EMBL" id="MBK1666520.1"/>
    </source>
</evidence>
<keyword evidence="4" id="KW-1185">Reference proteome</keyword>
<dbReference type="InterPro" id="IPR023293">
    <property type="entry name" value="dGTP_triP_hydro_central_sf"/>
</dbReference>
<evidence type="ECO:0000256" key="1">
    <source>
        <dbReference type="ARBA" id="ARBA00022801"/>
    </source>
</evidence>
<dbReference type="Gene3D" id="1.10.3210.10">
    <property type="entry name" value="Hypothetical protein af1432"/>
    <property type="match status" value="1"/>
</dbReference>
<dbReference type="NCBIfam" id="TIGR01353">
    <property type="entry name" value="dGTP_triPase"/>
    <property type="match status" value="1"/>
</dbReference>
<dbReference type="RefSeq" id="WP_200338571.1">
    <property type="nucleotide sequence ID" value="NZ_NRRL01000001.1"/>
</dbReference>
<sequence length="441" mass="48692">MDWGKLLNSQRLMKDDIGDFDPHRSPFEVDADRVIFASDFRRLQDKTQVHGATGNDYVRNRLTHSLEVSRVGRSLGTIVAARLAEHPDFVMPDGSPISARDAGHVVAAASLAHDFGTPPFAHTGEDVISDFFARHPLGSALIADLSPRMQAELTRFEGNAQGFRVLARLQGWRENGGLQLTLASLAAHSKYPYPADCDPQYALKPNKYGYFESEAELFEQVAHATGMVQLTQGAWARHPLAHLVEAADDICYRIVDVEDAAVLGVLSFEEAEGLLAPVAGPLNGEYGRIPEPTRKLTYLRSKAISRLIEDTADAYFSNICDILDGEHPGDLVLQSPVRDQLKHIERVSRTKIYANRKRAQSDLAACRILETILEAYCDAFYERETSNSGRLSARSKMVLRAFPGAERLPVRDRAGWLRGVLDYVSGMCDGFAAETAKVLAP</sequence>
<organism evidence="3 4">
    <name type="scientific">Rhodovibrio sodomensis</name>
    <dbReference type="NCBI Taxonomy" id="1088"/>
    <lineage>
        <taxon>Bacteria</taxon>
        <taxon>Pseudomonadati</taxon>
        <taxon>Pseudomonadota</taxon>
        <taxon>Alphaproteobacteria</taxon>
        <taxon>Rhodospirillales</taxon>
        <taxon>Rhodovibrionaceae</taxon>
        <taxon>Rhodovibrio</taxon>
    </lineage>
</organism>
<gene>
    <name evidence="3" type="ORF">CKO28_00500</name>
</gene>
<accession>A0ABS1D840</accession>
<dbReference type="Proteomes" id="UP001296873">
    <property type="component" value="Unassembled WGS sequence"/>
</dbReference>
<dbReference type="Gene3D" id="1.10.3550.10">
    <property type="entry name" value="eoxyguanosinetriphosphate triphosphohydrolase domain-like"/>
    <property type="match status" value="1"/>
</dbReference>
<keyword evidence="1" id="KW-0378">Hydrolase</keyword>
<evidence type="ECO:0000259" key="2">
    <source>
        <dbReference type="SMART" id="SM00471"/>
    </source>
</evidence>
<dbReference type="InterPro" id="IPR003607">
    <property type="entry name" value="HD/PDEase_dom"/>
</dbReference>